<keyword evidence="2" id="KW-0808">Transferase</keyword>
<organism evidence="2">
    <name type="scientific">Cacopsylla melanoneura</name>
    <dbReference type="NCBI Taxonomy" id="428564"/>
    <lineage>
        <taxon>Eukaryota</taxon>
        <taxon>Metazoa</taxon>
        <taxon>Ecdysozoa</taxon>
        <taxon>Arthropoda</taxon>
        <taxon>Hexapoda</taxon>
        <taxon>Insecta</taxon>
        <taxon>Pterygota</taxon>
        <taxon>Neoptera</taxon>
        <taxon>Paraneoptera</taxon>
        <taxon>Hemiptera</taxon>
        <taxon>Sternorrhyncha</taxon>
        <taxon>Psylloidea</taxon>
        <taxon>Psyllidae</taxon>
        <taxon>Psyllinae</taxon>
        <taxon>Cacopsylla</taxon>
    </lineage>
</organism>
<name>A0A8D8ULA6_9HEMI</name>
<dbReference type="Pfam" id="PF00294">
    <property type="entry name" value="PfkB"/>
    <property type="match status" value="1"/>
</dbReference>
<dbReference type="EMBL" id="HBUF01343476">
    <property type="protein sequence ID" value="CAG6706704.1"/>
    <property type="molecule type" value="Transcribed_RNA"/>
</dbReference>
<dbReference type="Gene3D" id="3.40.1190.20">
    <property type="match status" value="1"/>
</dbReference>
<dbReference type="AlphaFoldDB" id="A0A8D8ULA6"/>
<dbReference type="EMBL" id="HBUF01343474">
    <property type="protein sequence ID" value="CAG6706702.1"/>
    <property type="molecule type" value="Transcribed_RNA"/>
</dbReference>
<dbReference type="EMBL" id="HBUF01631036">
    <property type="protein sequence ID" value="CAG6783189.1"/>
    <property type="molecule type" value="Transcribed_RNA"/>
</dbReference>
<accession>A0A8D8ULA6</accession>
<sequence length="319" mass="35387">MESDNVLEEPKKILCVGLVCVDLIQIVESFPKEDSDQRCIEQRWQRGGNASNNCTVLSQLGVPCEFFGTVSKGVFADYVENDFQELNISCENCIVHEGRDFPLSSVIINKVNGSRTIIHSNRNLPELTAEDFYKLDLSKYSWIHFEGRRNTAAIAGMMRRVIHFNEEERPDHQSKVKLSVELEKANRTQLLDLIPLCDVGFVGKDFATSQAYNTMSDTVRHLKPNISDGCELVVAWGERGSMGVSKEGKIVQSIAYTPTEIVDTLGAGDTFVAGTISLLVKGHSLQDGITFGCKLAGAKIGIEGLKNLKCLFEKIRHTV</sequence>
<protein>
    <submittedName>
        <fullName evidence="2">Ketohexokinase</fullName>
    </submittedName>
</protein>
<evidence type="ECO:0000313" key="2">
    <source>
        <dbReference type="EMBL" id="CAG6706702.1"/>
    </source>
</evidence>
<proteinExistence type="predicted"/>
<dbReference type="GO" id="GO:0004454">
    <property type="term" value="F:ketohexokinase activity"/>
    <property type="evidence" value="ECO:0007669"/>
    <property type="project" value="InterPro"/>
</dbReference>
<dbReference type="InterPro" id="IPR052562">
    <property type="entry name" value="Ketohexokinase-related"/>
</dbReference>
<dbReference type="EMBL" id="HBUF01204923">
    <property type="protein sequence ID" value="CAG6663315.1"/>
    <property type="molecule type" value="Transcribed_RNA"/>
</dbReference>
<keyword evidence="2" id="KW-0418">Kinase</keyword>
<dbReference type="InterPro" id="IPR034093">
    <property type="entry name" value="KHK"/>
</dbReference>
<dbReference type="InterPro" id="IPR011611">
    <property type="entry name" value="PfkB_dom"/>
</dbReference>
<dbReference type="EMBL" id="HBUF01021036">
    <property type="protein sequence ID" value="CAG6611226.1"/>
    <property type="molecule type" value="Transcribed_RNA"/>
</dbReference>
<dbReference type="CDD" id="cd01939">
    <property type="entry name" value="Ketohexokinase"/>
    <property type="match status" value="1"/>
</dbReference>
<feature type="domain" description="Carbohydrate kinase PfkB" evidence="1">
    <location>
        <begin position="11"/>
        <end position="304"/>
    </location>
</feature>
<dbReference type="EMBL" id="HBUF01631034">
    <property type="protein sequence ID" value="CAG6783187.1"/>
    <property type="molecule type" value="Transcribed_RNA"/>
</dbReference>
<dbReference type="InterPro" id="IPR029056">
    <property type="entry name" value="Ribokinase-like"/>
</dbReference>
<dbReference type="SUPFAM" id="SSF53613">
    <property type="entry name" value="Ribokinase-like"/>
    <property type="match status" value="1"/>
</dbReference>
<dbReference type="PANTHER" id="PTHR42774:SF3">
    <property type="entry name" value="KETOHEXOKINASE"/>
    <property type="match status" value="1"/>
</dbReference>
<dbReference type="EMBL" id="HBUF01343475">
    <property type="protein sequence ID" value="CAG6706703.1"/>
    <property type="molecule type" value="Transcribed_RNA"/>
</dbReference>
<dbReference type="EMBL" id="HBUF01631035">
    <property type="protein sequence ID" value="CAG6783188.1"/>
    <property type="molecule type" value="Transcribed_RNA"/>
</dbReference>
<dbReference type="GO" id="GO:0006000">
    <property type="term" value="P:fructose metabolic process"/>
    <property type="evidence" value="ECO:0007669"/>
    <property type="project" value="InterPro"/>
</dbReference>
<dbReference type="EMBL" id="HBUF01631037">
    <property type="protein sequence ID" value="CAG6783190.1"/>
    <property type="molecule type" value="Transcribed_RNA"/>
</dbReference>
<reference evidence="2" key="1">
    <citation type="submission" date="2021-05" db="EMBL/GenBank/DDBJ databases">
        <authorList>
            <person name="Alioto T."/>
            <person name="Alioto T."/>
            <person name="Gomez Garrido J."/>
        </authorList>
    </citation>
    <scope>NUCLEOTIDE SEQUENCE</scope>
</reference>
<evidence type="ECO:0000259" key="1">
    <source>
        <dbReference type="Pfam" id="PF00294"/>
    </source>
</evidence>
<dbReference type="PANTHER" id="PTHR42774">
    <property type="entry name" value="PHOSPHOTRANSFERASE SYSTEM TRANSPORT PROTEIN"/>
    <property type="match status" value="1"/>
</dbReference>
<dbReference type="EMBL" id="HBUF01021035">
    <property type="protein sequence ID" value="CAG6611225.1"/>
    <property type="molecule type" value="Transcribed_RNA"/>
</dbReference>